<proteinExistence type="inferred from homology"/>
<dbReference type="InterPro" id="IPR050808">
    <property type="entry name" value="Phage_Integrase"/>
</dbReference>
<dbReference type="InterPro" id="IPR002104">
    <property type="entry name" value="Integrase_catalytic"/>
</dbReference>
<dbReference type="Pfam" id="PF00589">
    <property type="entry name" value="Phage_integrase"/>
    <property type="match status" value="1"/>
</dbReference>
<dbReference type="InterPro" id="IPR011010">
    <property type="entry name" value="DNA_brk_join_enz"/>
</dbReference>
<evidence type="ECO:0000256" key="3">
    <source>
        <dbReference type="ARBA" id="ARBA00023125"/>
    </source>
</evidence>
<dbReference type="InterPro" id="IPR013762">
    <property type="entry name" value="Integrase-like_cat_sf"/>
</dbReference>
<keyword evidence="3" id="KW-0238">DNA-binding</keyword>
<feature type="domain" description="Tyr recombinase" evidence="5">
    <location>
        <begin position="223"/>
        <end position="400"/>
    </location>
</feature>
<dbReference type="Pfam" id="PF13356">
    <property type="entry name" value="Arm-DNA-bind_3"/>
    <property type="match status" value="1"/>
</dbReference>
<dbReference type="PANTHER" id="PTHR30629">
    <property type="entry name" value="PROPHAGE INTEGRASE"/>
    <property type="match status" value="1"/>
</dbReference>
<gene>
    <name evidence="6" type="ORF">GRI62_11525</name>
</gene>
<comment type="caution">
    <text evidence="6">The sequence shown here is derived from an EMBL/GenBank/DDBJ whole genome shotgun (WGS) entry which is preliminary data.</text>
</comment>
<dbReference type="InterPro" id="IPR038488">
    <property type="entry name" value="Integrase_DNA-bd_sf"/>
</dbReference>
<dbReference type="EMBL" id="WTYH01000001">
    <property type="protein sequence ID" value="MXO94225.1"/>
    <property type="molecule type" value="Genomic_DNA"/>
</dbReference>
<dbReference type="GO" id="GO:0003677">
    <property type="term" value="F:DNA binding"/>
    <property type="evidence" value="ECO:0007669"/>
    <property type="project" value="UniProtKB-KW"/>
</dbReference>
<protein>
    <submittedName>
        <fullName evidence="6">Tyrosine-type recombinase/integrase</fullName>
    </submittedName>
</protein>
<dbReference type="AlphaFoldDB" id="A0A845A260"/>
<keyword evidence="4" id="KW-0233">DNA recombination</keyword>
<keyword evidence="7" id="KW-1185">Reference proteome</keyword>
<evidence type="ECO:0000259" key="5">
    <source>
        <dbReference type="PROSITE" id="PS51898"/>
    </source>
</evidence>
<dbReference type="RefSeq" id="WP_131453470.1">
    <property type="nucleotide sequence ID" value="NZ_BMJK01000002.1"/>
</dbReference>
<dbReference type="PROSITE" id="PS51898">
    <property type="entry name" value="TYR_RECOMBINASE"/>
    <property type="match status" value="1"/>
</dbReference>
<accession>A0A845A260</accession>
<dbReference type="Proteomes" id="UP000460626">
    <property type="component" value="Unassembled WGS sequence"/>
</dbReference>
<evidence type="ECO:0000313" key="6">
    <source>
        <dbReference type="EMBL" id="MXO94225.1"/>
    </source>
</evidence>
<evidence type="ECO:0000256" key="1">
    <source>
        <dbReference type="ARBA" id="ARBA00008857"/>
    </source>
</evidence>
<comment type="similarity">
    <text evidence="1">Belongs to the 'phage' integrase family.</text>
</comment>
<name>A0A845A260_9SPHN</name>
<keyword evidence="2" id="KW-0229">DNA integration</keyword>
<evidence type="ECO:0000313" key="7">
    <source>
        <dbReference type="Proteomes" id="UP000460626"/>
    </source>
</evidence>
<dbReference type="OrthoDB" id="7615137at2"/>
<dbReference type="CDD" id="cd00796">
    <property type="entry name" value="INT_Rci_Hp1_C"/>
    <property type="match status" value="1"/>
</dbReference>
<reference evidence="6 7" key="1">
    <citation type="submission" date="2019-12" db="EMBL/GenBank/DDBJ databases">
        <title>Genomic-based taxomic classification of the family Erythrobacteraceae.</title>
        <authorList>
            <person name="Xu L."/>
        </authorList>
    </citation>
    <scope>NUCLEOTIDE SEQUENCE [LARGE SCALE GENOMIC DNA]</scope>
    <source>
        <strain evidence="6 7">RC4-10-4</strain>
    </source>
</reference>
<sequence length="413" mass="45747">MPLHTLHGGCYVVVWRDTVPSTPKITKTQVDALSASSNSPTFLWESSVPGFGIKCSAKGVKTYVVKYRTGSGGRSAKQKWLTLGRHGKLTLDQARQLARQALGAVASGNDPQADKMQRRSVCTLAEVWTRYQRDYLTQRKQQTRSEYERLWTKGLEPAFGKRAVESLSRGEVDVFHKRMSETPYQANRLLALLSRLMNLAEVWELRQPGSNPCRHVERFKEKPRSRYLTQSELAKIGSAMDKLLESKTVSVAAICAIKMLLLTGARLNEILSLKWEWIDFDQRIAALPDSKSGAKPVFLNFAAMKMLKEQKGRTQGSPYVFPGAGKTGRMINLSKPWKAVCSEAEVEGVRLHDLRHTMASVAVGQGASLPLIGRLLGHSQAQTTQRYAHVDADPALVASDAVGDAISRSLSPE</sequence>
<dbReference type="Gene3D" id="1.10.150.130">
    <property type="match status" value="1"/>
</dbReference>
<dbReference type="GO" id="GO:0015074">
    <property type="term" value="P:DNA integration"/>
    <property type="evidence" value="ECO:0007669"/>
    <property type="project" value="UniProtKB-KW"/>
</dbReference>
<dbReference type="InterPro" id="IPR010998">
    <property type="entry name" value="Integrase_recombinase_N"/>
</dbReference>
<evidence type="ECO:0000256" key="2">
    <source>
        <dbReference type="ARBA" id="ARBA00022908"/>
    </source>
</evidence>
<dbReference type="InterPro" id="IPR025166">
    <property type="entry name" value="Integrase_DNA_bind_dom"/>
</dbReference>
<dbReference type="Gene3D" id="3.30.160.390">
    <property type="entry name" value="Integrase, DNA-binding domain"/>
    <property type="match status" value="1"/>
</dbReference>
<dbReference type="SUPFAM" id="SSF56349">
    <property type="entry name" value="DNA breaking-rejoining enzymes"/>
    <property type="match status" value="1"/>
</dbReference>
<organism evidence="6 7">
    <name type="scientific">Aurantiacibacter arachoides</name>
    <dbReference type="NCBI Taxonomy" id="1850444"/>
    <lineage>
        <taxon>Bacteria</taxon>
        <taxon>Pseudomonadati</taxon>
        <taxon>Pseudomonadota</taxon>
        <taxon>Alphaproteobacteria</taxon>
        <taxon>Sphingomonadales</taxon>
        <taxon>Erythrobacteraceae</taxon>
        <taxon>Aurantiacibacter</taxon>
    </lineage>
</organism>
<evidence type="ECO:0000256" key="4">
    <source>
        <dbReference type="ARBA" id="ARBA00023172"/>
    </source>
</evidence>
<dbReference type="Gene3D" id="1.10.443.10">
    <property type="entry name" value="Intergrase catalytic core"/>
    <property type="match status" value="1"/>
</dbReference>
<dbReference type="PANTHER" id="PTHR30629:SF2">
    <property type="entry name" value="PROPHAGE INTEGRASE INTS-RELATED"/>
    <property type="match status" value="1"/>
</dbReference>
<dbReference type="GO" id="GO:0006310">
    <property type="term" value="P:DNA recombination"/>
    <property type="evidence" value="ECO:0007669"/>
    <property type="project" value="UniProtKB-KW"/>
</dbReference>